<dbReference type="OrthoDB" id="9799122at2"/>
<sequence length="214" mass="24704">MQVDIWFDVMCPFCYLGKRRFEAALENMPFKHQVQVVYHSFQLNPEMPKNPASDIHTFLSEQKGMDREQVIAFHRQLTDQARDIGLEYNMDEAVPANSFDAHRLLQFATERGKNNRMTERLFRAYFTESKNIADIDTLVGLAGDVGLVEEETRELLELDAYTPSVQKDLQEASYIGIDGVPFYVFDETYTLSGAQPSETFEQALQQVWDEKQQA</sequence>
<protein>
    <submittedName>
        <fullName evidence="2">Predicted dithiol-disulfide isomerase, DsbA family</fullName>
    </submittedName>
</protein>
<accession>A0A1H2W5K4</accession>
<evidence type="ECO:0000259" key="1">
    <source>
        <dbReference type="Pfam" id="PF01323"/>
    </source>
</evidence>
<dbReference type="SUPFAM" id="SSF52833">
    <property type="entry name" value="Thioredoxin-like"/>
    <property type="match status" value="1"/>
</dbReference>
<evidence type="ECO:0000313" key="3">
    <source>
        <dbReference type="Proteomes" id="UP000199488"/>
    </source>
</evidence>
<dbReference type="PANTHER" id="PTHR13887">
    <property type="entry name" value="GLUTATHIONE S-TRANSFERASE KAPPA"/>
    <property type="match status" value="1"/>
</dbReference>
<keyword evidence="3" id="KW-1185">Reference proteome</keyword>
<dbReference type="Pfam" id="PF01323">
    <property type="entry name" value="DSBA"/>
    <property type="match status" value="1"/>
</dbReference>
<dbReference type="AlphaFoldDB" id="A0A1H2W5K4"/>
<dbReference type="InterPro" id="IPR036249">
    <property type="entry name" value="Thioredoxin-like_sf"/>
</dbReference>
<name>A0A1H2W5K4_9BACI</name>
<dbReference type="GO" id="GO:0016853">
    <property type="term" value="F:isomerase activity"/>
    <property type="evidence" value="ECO:0007669"/>
    <property type="project" value="UniProtKB-KW"/>
</dbReference>
<dbReference type="RefSeq" id="WP_091615113.1">
    <property type="nucleotide sequence ID" value="NZ_FNNC01000005.1"/>
</dbReference>
<feature type="domain" description="DSBA-like thioredoxin" evidence="1">
    <location>
        <begin position="2"/>
        <end position="205"/>
    </location>
</feature>
<evidence type="ECO:0000313" key="2">
    <source>
        <dbReference type="EMBL" id="SDW75746.1"/>
    </source>
</evidence>
<dbReference type="STRING" id="1122204.SAMN05421781_2266"/>
<reference evidence="2 3" key="1">
    <citation type="submission" date="2016-10" db="EMBL/GenBank/DDBJ databases">
        <authorList>
            <person name="de Groot N.N."/>
        </authorList>
    </citation>
    <scope>NUCLEOTIDE SEQUENCE [LARGE SCALE GENOMIC DNA]</scope>
    <source>
        <strain evidence="2 3">DSM 23126</strain>
    </source>
</reference>
<dbReference type="GO" id="GO:0016491">
    <property type="term" value="F:oxidoreductase activity"/>
    <property type="evidence" value="ECO:0007669"/>
    <property type="project" value="InterPro"/>
</dbReference>
<dbReference type="Gene3D" id="3.40.30.10">
    <property type="entry name" value="Glutaredoxin"/>
    <property type="match status" value="1"/>
</dbReference>
<dbReference type="CDD" id="cd03024">
    <property type="entry name" value="DsbA_FrnE"/>
    <property type="match status" value="1"/>
</dbReference>
<proteinExistence type="predicted"/>
<organism evidence="2 3">
    <name type="scientific">Marinococcus luteus</name>
    <dbReference type="NCBI Taxonomy" id="1122204"/>
    <lineage>
        <taxon>Bacteria</taxon>
        <taxon>Bacillati</taxon>
        <taxon>Bacillota</taxon>
        <taxon>Bacilli</taxon>
        <taxon>Bacillales</taxon>
        <taxon>Bacillaceae</taxon>
        <taxon>Marinococcus</taxon>
    </lineage>
</organism>
<dbReference type="EMBL" id="FNNC01000005">
    <property type="protein sequence ID" value="SDW75746.1"/>
    <property type="molecule type" value="Genomic_DNA"/>
</dbReference>
<dbReference type="Proteomes" id="UP000199488">
    <property type="component" value="Unassembled WGS sequence"/>
</dbReference>
<dbReference type="InterPro" id="IPR001853">
    <property type="entry name" value="DSBA-like_thioredoxin_dom"/>
</dbReference>
<dbReference type="PANTHER" id="PTHR13887:SF41">
    <property type="entry name" value="THIOREDOXIN SUPERFAMILY PROTEIN"/>
    <property type="match status" value="1"/>
</dbReference>
<keyword evidence="2" id="KW-0413">Isomerase</keyword>
<gene>
    <name evidence="2" type="ORF">SAMN05421781_2266</name>
</gene>